<proteinExistence type="predicted"/>
<dbReference type="GO" id="GO:0005737">
    <property type="term" value="C:cytoplasm"/>
    <property type="evidence" value="ECO:0007669"/>
    <property type="project" value="TreeGrafter"/>
</dbReference>
<reference evidence="4" key="1">
    <citation type="submission" date="2018-07" db="EMBL/GenBank/DDBJ databases">
        <authorList>
            <person name="Quirk P.G."/>
            <person name="Krulwich T.A."/>
        </authorList>
    </citation>
    <scope>NUCLEOTIDE SEQUENCE</scope>
</reference>
<dbReference type="PANTHER" id="PTHR20857:SF15">
    <property type="entry name" value="THIAMINE-PHOSPHATE SYNTHASE"/>
    <property type="match status" value="1"/>
</dbReference>
<protein>
    <submittedName>
        <fullName evidence="4">Thiamine monophosphate synthase</fullName>
    </submittedName>
</protein>
<organism evidence="4">
    <name type="scientific">metagenome</name>
    <dbReference type="NCBI Taxonomy" id="256318"/>
    <lineage>
        <taxon>unclassified sequences</taxon>
        <taxon>metagenomes</taxon>
    </lineage>
</organism>
<evidence type="ECO:0000256" key="1">
    <source>
        <dbReference type="ARBA" id="ARBA00004948"/>
    </source>
</evidence>
<accession>A0A380TGE7</accession>
<keyword evidence="2" id="KW-0784">Thiamine biosynthesis</keyword>
<dbReference type="PANTHER" id="PTHR20857">
    <property type="entry name" value="THIAMINE-PHOSPHATE PYROPHOSPHORYLASE"/>
    <property type="match status" value="1"/>
</dbReference>
<evidence type="ECO:0000313" key="4">
    <source>
        <dbReference type="EMBL" id="SUS07077.1"/>
    </source>
</evidence>
<dbReference type="InterPro" id="IPR036206">
    <property type="entry name" value="ThiamineP_synth_sf"/>
</dbReference>
<dbReference type="AlphaFoldDB" id="A0A380TGE7"/>
<dbReference type="GO" id="GO:0009228">
    <property type="term" value="P:thiamine biosynthetic process"/>
    <property type="evidence" value="ECO:0007669"/>
    <property type="project" value="UniProtKB-KW"/>
</dbReference>
<name>A0A380TGE7_9ZZZZ</name>
<dbReference type="GO" id="GO:0004789">
    <property type="term" value="F:thiamine-phosphate diphosphorylase activity"/>
    <property type="evidence" value="ECO:0007669"/>
    <property type="project" value="TreeGrafter"/>
</dbReference>
<evidence type="ECO:0000256" key="2">
    <source>
        <dbReference type="ARBA" id="ARBA00022977"/>
    </source>
</evidence>
<dbReference type="Pfam" id="PF02581">
    <property type="entry name" value="TMP-TENI"/>
    <property type="match status" value="1"/>
</dbReference>
<feature type="domain" description="Thiamine phosphate synthase/TenI" evidence="3">
    <location>
        <begin position="39"/>
        <end position="190"/>
    </location>
</feature>
<sequence length="207" mass="21928">MHPLKYARPAGTLPPRLLMTDAALVPEPATDIARLKPGDAVIMRDYGRPERAAHARALKRLCRQRRLLLLVAADARLARAIGADGLHLPEGLVAAPGWRRFKRSGWLVTAAAHSGAAIARAFTDGADAVLVSPVFPTASHPGGPALGLLRFARLARASRLPVYALGGISAATLRRLNGLPIAGIAGISAVAGIRLPRRNSRRNPTRP</sequence>
<dbReference type="InterPro" id="IPR013785">
    <property type="entry name" value="Aldolase_TIM"/>
</dbReference>
<dbReference type="SUPFAM" id="SSF51391">
    <property type="entry name" value="Thiamin phosphate synthase"/>
    <property type="match status" value="1"/>
</dbReference>
<dbReference type="EMBL" id="UIDG01000305">
    <property type="protein sequence ID" value="SUS07077.1"/>
    <property type="molecule type" value="Genomic_DNA"/>
</dbReference>
<comment type="pathway">
    <text evidence="1">Cofactor biosynthesis; thiamine diphosphate biosynthesis.</text>
</comment>
<dbReference type="InterPro" id="IPR022998">
    <property type="entry name" value="ThiamineP_synth_TenI"/>
</dbReference>
<evidence type="ECO:0000259" key="3">
    <source>
        <dbReference type="Pfam" id="PF02581"/>
    </source>
</evidence>
<dbReference type="Gene3D" id="3.20.20.70">
    <property type="entry name" value="Aldolase class I"/>
    <property type="match status" value="1"/>
</dbReference>
<gene>
    <name evidence="4" type="ORF">DF3PB_3730002</name>
</gene>
<dbReference type="CDD" id="cd00564">
    <property type="entry name" value="TMP_TenI"/>
    <property type="match status" value="1"/>
</dbReference>